<accession>A0A645HNQ6</accession>
<dbReference type="EMBL" id="VSSQ01097243">
    <property type="protein sequence ID" value="MPN40681.1"/>
    <property type="molecule type" value="Genomic_DNA"/>
</dbReference>
<reference evidence="1" key="1">
    <citation type="submission" date="2019-08" db="EMBL/GenBank/DDBJ databases">
        <authorList>
            <person name="Kucharzyk K."/>
            <person name="Murdoch R.W."/>
            <person name="Higgins S."/>
            <person name="Loffler F."/>
        </authorList>
    </citation>
    <scope>NUCLEOTIDE SEQUENCE</scope>
</reference>
<dbReference type="AlphaFoldDB" id="A0A645HNQ6"/>
<name>A0A645HNQ6_9ZZZZ</name>
<evidence type="ECO:0000313" key="1">
    <source>
        <dbReference type="EMBL" id="MPN40681.1"/>
    </source>
</evidence>
<organism evidence="1">
    <name type="scientific">bioreactor metagenome</name>
    <dbReference type="NCBI Taxonomy" id="1076179"/>
    <lineage>
        <taxon>unclassified sequences</taxon>
        <taxon>metagenomes</taxon>
        <taxon>ecological metagenomes</taxon>
    </lineage>
</organism>
<gene>
    <name evidence="1" type="ORF">SDC9_188219</name>
</gene>
<protein>
    <submittedName>
        <fullName evidence="1">Uncharacterized protein</fullName>
    </submittedName>
</protein>
<proteinExistence type="predicted"/>
<comment type="caution">
    <text evidence="1">The sequence shown here is derived from an EMBL/GenBank/DDBJ whole genome shotgun (WGS) entry which is preliminary data.</text>
</comment>
<sequence length="132" mass="15219">MPPRANTLQHGHSGIQVRNETVAMLNRFYCVCVERIRMPNGSKYAALFEFIAKRQRTGQFRGGRHTYNISACVQKGLHMCSVRQAKVFRVLRARLCGGKIRPFQMHPQQIWPVRPLSLHSFIASEHSKQLFV</sequence>